<dbReference type="InParanoid" id="C7Q5K0"/>
<dbReference type="OrthoDB" id="3214167at2"/>
<organism evidence="1 2">
    <name type="scientific">Catenulispora acidiphila (strain DSM 44928 / JCM 14897 / NBRC 102108 / NRRL B-24433 / ID139908)</name>
    <dbReference type="NCBI Taxonomy" id="479433"/>
    <lineage>
        <taxon>Bacteria</taxon>
        <taxon>Bacillati</taxon>
        <taxon>Actinomycetota</taxon>
        <taxon>Actinomycetes</taxon>
        <taxon>Catenulisporales</taxon>
        <taxon>Catenulisporaceae</taxon>
        <taxon>Catenulispora</taxon>
    </lineage>
</organism>
<evidence type="ECO:0000313" key="2">
    <source>
        <dbReference type="Proteomes" id="UP000000851"/>
    </source>
</evidence>
<dbReference type="STRING" id="479433.Caci_8998"/>
<evidence type="ECO:0000313" key="1">
    <source>
        <dbReference type="EMBL" id="ACU77811.1"/>
    </source>
</evidence>
<dbReference type="KEGG" id="cai:Caci_8998"/>
<dbReference type="Proteomes" id="UP000000851">
    <property type="component" value="Chromosome"/>
</dbReference>
<dbReference type="HOGENOM" id="CLU_2092394_0_0_11"/>
<protein>
    <submittedName>
        <fullName evidence="1">Uncharacterized protein</fullName>
    </submittedName>
</protein>
<reference evidence="1 2" key="1">
    <citation type="journal article" date="2009" name="Stand. Genomic Sci.">
        <title>Complete genome sequence of Catenulispora acidiphila type strain (ID 139908).</title>
        <authorList>
            <person name="Copeland A."/>
            <person name="Lapidus A."/>
            <person name="Glavina Del Rio T."/>
            <person name="Nolan M."/>
            <person name="Lucas S."/>
            <person name="Chen F."/>
            <person name="Tice H."/>
            <person name="Cheng J.F."/>
            <person name="Bruce D."/>
            <person name="Goodwin L."/>
            <person name="Pitluck S."/>
            <person name="Mikhailova N."/>
            <person name="Pati A."/>
            <person name="Ivanova N."/>
            <person name="Mavromatis K."/>
            <person name="Chen A."/>
            <person name="Palaniappan K."/>
            <person name="Chain P."/>
            <person name="Land M."/>
            <person name="Hauser L."/>
            <person name="Chang Y.J."/>
            <person name="Jeffries C.D."/>
            <person name="Chertkov O."/>
            <person name="Brettin T."/>
            <person name="Detter J.C."/>
            <person name="Han C."/>
            <person name="Ali Z."/>
            <person name="Tindall B.J."/>
            <person name="Goker M."/>
            <person name="Bristow J."/>
            <person name="Eisen J.A."/>
            <person name="Markowitz V."/>
            <person name="Hugenholtz P."/>
            <person name="Kyrpides N.C."/>
            <person name="Klenk H.P."/>
        </authorList>
    </citation>
    <scope>NUCLEOTIDE SEQUENCE [LARGE SCALE GENOMIC DNA]</scope>
    <source>
        <strain evidence="2">DSM 44928 / JCM 14897 / NBRC 102108 / NRRL B-24433 / ID139908</strain>
    </source>
</reference>
<dbReference type="AlphaFoldDB" id="C7Q5K0"/>
<proteinExistence type="predicted"/>
<keyword evidence="2" id="KW-1185">Reference proteome</keyword>
<sequence>MTNPNLSAARAYILTLANWADLETVTQAIRDRRTVLNANLSPGRTIRLSGLRRCYLNRLTGSIHTIDPTRERADIELDEASTQTLRSKGREKYDIPQEQTRYILRGVPLAACIPAP</sequence>
<accession>C7Q5K0</accession>
<name>C7Q5K0_CATAD</name>
<dbReference type="EMBL" id="CP001700">
    <property type="protein sequence ID" value="ACU77811.1"/>
    <property type="molecule type" value="Genomic_DNA"/>
</dbReference>
<gene>
    <name evidence="1" type="ordered locus">Caci_8998</name>
</gene>
<dbReference type="RefSeq" id="WP_015797535.1">
    <property type="nucleotide sequence ID" value="NC_013131.1"/>
</dbReference>